<evidence type="ECO:0000259" key="1">
    <source>
        <dbReference type="Pfam" id="PF21818"/>
    </source>
</evidence>
<organism evidence="2 3">
    <name type="scientific">Methanothermobacter marburgensis (strain ATCC BAA-927 / DSM 2133 / JCM 14651 / NBRC 100331 / OCM 82 / Marburg)</name>
    <name type="common">Methanobacterium thermoautotrophicum</name>
    <dbReference type="NCBI Taxonomy" id="79929"/>
    <lineage>
        <taxon>Archaea</taxon>
        <taxon>Methanobacteriati</taxon>
        <taxon>Methanobacteriota</taxon>
        <taxon>Methanomada group</taxon>
        <taxon>Methanobacteria</taxon>
        <taxon>Methanobacteriales</taxon>
        <taxon>Methanobacteriaceae</taxon>
        <taxon>Methanothermobacter</taxon>
    </lineage>
</organism>
<reference evidence="2 3" key="2">
    <citation type="journal article" date="2010" name="J. Bacteriol.">
        <title>Complete genome sequence of Methanothermobacter marburgensis, a methanoarchaeon model organism.</title>
        <authorList>
            <person name="Liesegang H."/>
            <person name="Kaster A.K."/>
            <person name="Wiezer A."/>
            <person name="Goenrich M."/>
            <person name="Wollherr A."/>
            <person name="Seedorf H."/>
            <person name="Gottschalk G."/>
            <person name="Thauer R.K."/>
        </authorList>
    </citation>
    <scope>NUCLEOTIDE SEQUENCE [LARGE SCALE GENOMIC DNA]</scope>
    <source>
        <strain evidence="3">ATCC BAA-927 / DSM 2133 / JCM 14651 / NBRC 100331 / OCM 82 / Marburg</strain>
    </source>
</reference>
<protein>
    <recommendedName>
        <fullName evidence="1">DUF6884 domain-containing protein</fullName>
    </recommendedName>
</protein>
<proteinExistence type="predicted"/>
<dbReference type="STRING" id="79929.MTBMA_c08890"/>
<reference key="1">
    <citation type="submission" date="2009-08" db="EMBL/GenBank/DDBJ databases">
        <title>The genome sequence of Methanothermobacter marburgensis.</title>
        <authorList>
            <person name="Kaster A."/>
            <person name="Seedorf H."/>
            <person name="Goenrich M."/>
            <person name="Wiezer A."/>
            <person name="Liesegang H."/>
            <person name="Thauer R."/>
            <person name="Gottschalk G."/>
        </authorList>
    </citation>
    <scope>NUCLEOTIDE SEQUENCE</scope>
    <source>
        <strain>Marburg</strain>
    </source>
</reference>
<feature type="domain" description="DUF6884" evidence="1">
    <location>
        <begin position="42"/>
        <end position="122"/>
    </location>
</feature>
<keyword evidence="3" id="KW-1185">Reference proteome</keyword>
<dbReference type="Pfam" id="PF21818">
    <property type="entry name" value="DUF6884"/>
    <property type="match status" value="1"/>
</dbReference>
<dbReference type="KEGG" id="mmg:MTBMA_c08890"/>
<name>D9PW86_METTM</name>
<accession>D9PW86</accession>
<dbReference type="AlphaFoldDB" id="D9PW86"/>
<dbReference type="GeneID" id="9704597"/>
<dbReference type="PaxDb" id="79929-MTBMA_c08890"/>
<dbReference type="Proteomes" id="UP000000345">
    <property type="component" value="Chromosome"/>
</dbReference>
<dbReference type="InterPro" id="IPR049251">
    <property type="entry name" value="DUF6884"/>
</dbReference>
<sequence length="166" mass="20082">MAPPKLPASKKWRESLEKDFGFTYISSRKELPDPDSVIWTTSCSKTKKTQRLGRPRDFYNGRYHNRFYEYVENNKLTYGILSDKYGIHMFDEELGYYDIHPQELTLEKKEELGKFINRKAKRYGFDEIIFYYPSPLMSKPYFEILWFSNLKVYYMTKFNLTREIKP</sequence>
<dbReference type="EMBL" id="CP001710">
    <property type="protein sequence ID" value="ADL58484.1"/>
    <property type="molecule type" value="Genomic_DNA"/>
</dbReference>
<evidence type="ECO:0000313" key="3">
    <source>
        <dbReference type="Proteomes" id="UP000000345"/>
    </source>
</evidence>
<evidence type="ECO:0000313" key="2">
    <source>
        <dbReference type="EMBL" id="ADL58484.1"/>
    </source>
</evidence>
<dbReference type="GeneID" id="77399665"/>
<gene>
    <name evidence="2" type="ordered locus">MTBMA_c08890</name>
</gene>
<dbReference type="HOGENOM" id="CLU_1599041_0_0_2"/>
<dbReference type="RefSeq" id="WP_013295708.1">
    <property type="nucleotide sequence ID" value="NC_014408.1"/>
</dbReference>